<protein>
    <recommendedName>
        <fullName evidence="3">Outer membrane protein beta-barrel domain-containing protein</fullName>
    </recommendedName>
</protein>
<organism evidence="4 5">
    <name type="scientific">Flavobacterium cheonanense</name>
    <dbReference type="NCBI Taxonomy" id="706183"/>
    <lineage>
        <taxon>Bacteria</taxon>
        <taxon>Pseudomonadati</taxon>
        <taxon>Bacteroidota</taxon>
        <taxon>Flavobacteriia</taxon>
        <taxon>Flavobacteriales</taxon>
        <taxon>Flavobacteriaceae</taxon>
        <taxon>Flavobacterium</taxon>
    </lineage>
</organism>
<evidence type="ECO:0000256" key="2">
    <source>
        <dbReference type="SAM" id="SignalP"/>
    </source>
</evidence>
<reference evidence="5" key="1">
    <citation type="journal article" date="2019" name="Int. J. Syst. Evol. Microbiol.">
        <title>The Global Catalogue of Microorganisms (GCM) 10K type strain sequencing project: providing services to taxonomists for standard genome sequencing and annotation.</title>
        <authorList>
            <consortium name="The Broad Institute Genomics Platform"/>
            <consortium name="The Broad Institute Genome Sequencing Center for Infectious Disease"/>
            <person name="Wu L."/>
            <person name="Ma J."/>
        </authorList>
    </citation>
    <scope>NUCLEOTIDE SEQUENCE [LARGE SCALE GENOMIC DNA]</scope>
    <source>
        <strain evidence="5">JCM 17069</strain>
    </source>
</reference>
<keyword evidence="1 2" id="KW-0732">Signal</keyword>
<keyword evidence="5" id="KW-1185">Reference proteome</keyword>
<sequence>MKNIIILSLLLLLSIKSNSQEKVKQNDNKFLISLHYTGNIRNDNFVSDNFNGILGLNAHYVLFNNELISVQGGLGLDYFQGRVIDNQVDLKNRIMVNPNFGVEFNASKTFKPFFNLGYSFFTSKIVIETYTPSLFDPMDPAFQARSFEITETYNSLSINPGFRLYFNDKVYFQTDYKYLPIESNINAHILALGIGLKF</sequence>
<evidence type="ECO:0000313" key="5">
    <source>
        <dbReference type="Proteomes" id="UP001500367"/>
    </source>
</evidence>
<proteinExistence type="predicted"/>
<gene>
    <name evidence="4" type="ORF">GCM10022389_26720</name>
</gene>
<dbReference type="RefSeq" id="WP_344817174.1">
    <property type="nucleotide sequence ID" value="NZ_BAABCT010000009.1"/>
</dbReference>
<feature type="signal peptide" evidence="2">
    <location>
        <begin position="1"/>
        <end position="19"/>
    </location>
</feature>
<comment type="caution">
    <text evidence="4">The sequence shown here is derived from an EMBL/GenBank/DDBJ whole genome shotgun (WGS) entry which is preliminary data.</text>
</comment>
<dbReference type="InterPro" id="IPR027385">
    <property type="entry name" value="Beta-barrel_OMP"/>
</dbReference>
<accession>A0ABP7W2Z9</accession>
<feature type="chain" id="PRO_5045983622" description="Outer membrane protein beta-barrel domain-containing protein" evidence="2">
    <location>
        <begin position="20"/>
        <end position="198"/>
    </location>
</feature>
<name>A0ABP7W2Z9_9FLAO</name>
<dbReference type="Pfam" id="PF13505">
    <property type="entry name" value="OMP_b-brl"/>
    <property type="match status" value="1"/>
</dbReference>
<dbReference type="InterPro" id="IPR011250">
    <property type="entry name" value="OMP/PagP_B-barrel"/>
</dbReference>
<dbReference type="SUPFAM" id="SSF56925">
    <property type="entry name" value="OMPA-like"/>
    <property type="match status" value="1"/>
</dbReference>
<dbReference type="Proteomes" id="UP001500367">
    <property type="component" value="Unassembled WGS sequence"/>
</dbReference>
<evidence type="ECO:0000313" key="4">
    <source>
        <dbReference type="EMBL" id="GAA4079349.1"/>
    </source>
</evidence>
<evidence type="ECO:0000256" key="1">
    <source>
        <dbReference type="ARBA" id="ARBA00022729"/>
    </source>
</evidence>
<dbReference type="Gene3D" id="2.40.160.20">
    <property type="match status" value="1"/>
</dbReference>
<evidence type="ECO:0000259" key="3">
    <source>
        <dbReference type="Pfam" id="PF13505"/>
    </source>
</evidence>
<feature type="domain" description="Outer membrane protein beta-barrel" evidence="3">
    <location>
        <begin position="9"/>
        <end position="198"/>
    </location>
</feature>
<dbReference type="EMBL" id="BAABCT010000009">
    <property type="protein sequence ID" value="GAA4079349.1"/>
    <property type="molecule type" value="Genomic_DNA"/>
</dbReference>